<protein>
    <submittedName>
        <fullName evidence="2">Phage holin family protein</fullName>
    </submittedName>
</protein>
<organism evidence="2 3">
    <name type="scientific">Rhizobium quercicola</name>
    <dbReference type="NCBI Taxonomy" id="2901226"/>
    <lineage>
        <taxon>Bacteria</taxon>
        <taxon>Pseudomonadati</taxon>
        <taxon>Pseudomonadota</taxon>
        <taxon>Alphaproteobacteria</taxon>
        <taxon>Hyphomicrobiales</taxon>
        <taxon>Rhizobiaceae</taxon>
        <taxon>Rhizobium/Agrobacterium group</taxon>
        <taxon>Rhizobium</taxon>
    </lineage>
</organism>
<dbReference type="InterPro" id="IPR009937">
    <property type="entry name" value="Phage_holin_3_6"/>
</dbReference>
<evidence type="ECO:0000256" key="1">
    <source>
        <dbReference type="SAM" id="Phobius"/>
    </source>
</evidence>
<evidence type="ECO:0000313" key="2">
    <source>
        <dbReference type="EMBL" id="MCD7109152.1"/>
    </source>
</evidence>
<keyword evidence="3" id="KW-1185">Reference proteome</keyword>
<reference evidence="2" key="1">
    <citation type="submission" date="2021-12" db="EMBL/GenBank/DDBJ databases">
        <authorList>
            <person name="Li Y."/>
        </authorList>
    </citation>
    <scope>NUCLEOTIDE SEQUENCE</scope>
    <source>
        <strain evidence="2">DKSPLA3</strain>
    </source>
</reference>
<keyword evidence="1" id="KW-0472">Membrane</keyword>
<accession>A0A9X1T078</accession>
<dbReference type="Pfam" id="PF07332">
    <property type="entry name" value="Phage_holin_3_6"/>
    <property type="match status" value="1"/>
</dbReference>
<proteinExistence type="predicted"/>
<keyword evidence="1" id="KW-1133">Transmembrane helix</keyword>
<feature type="transmembrane region" description="Helical" evidence="1">
    <location>
        <begin position="31"/>
        <end position="52"/>
    </location>
</feature>
<dbReference type="Proteomes" id="UP001139089">
    <property type="component" value="Unassembled WGS sequence"/>
</dbReference>
<dbReference type="RefSeq" id="WP_231813566.1">
    <property type="nucleotide sequence ID" value="NZ_JAJOZR010000005.1"/>
</dbReference>
<dbReference type="EMBL" id="JAJOZR010000005">
    <property type="protein sequence ID" value="MCD7109152.1"/>
    <property type="molecule type" value="Genomic_DNA"/>
</dbReference>
<keyword evidence="1" id="KW-0812">Transmembrane</keyword>
<feature type="transmembrane region" description="Helical" evidence="1">
    <location>
        <begin position="117"/>
        <end position="134"/>
    </location>
</feature>
<evidence type="ECO:0000313" key="3">
    <source>
        <dbReference type="Proteomes" id="UP001139089"/>
    </source>
</evidence>
<gene>
    <name evidence="2" type="ORF">LRX75_08855</name>
</gene>
<feature type="transmembrane region" description="Helical" evidence="1">
    <location>
        <begin position="64"/>
        <end position="86"/>
    </location>
</feature>
<dbReference type="AlphaFoldDB" id="A0A9X1T078"/>
<name>A0A9X1T078_9HYPH</name>
<comment type="caution">
    <text evidence="2">The sequence shown here is derived from an EMBL/GenBank/DDBJ whole genome shotgun (WGS) entry which is preliminary data.</text>
</comment>
<sequence length="140" mass="14636">MGSLAALLSGVVLSDISTVVARTKRNAIFMAIAGVFVLTAYVFLLVAGTIALSHAYGMLPATLIMGGVFIAVAVVLFIIMSAMASAEKRRAAERRRQSQLKTNVAITTALTVFRRKPLVAAGVAMAVGALLGVTRGRNDD</sequence>